<evidence type="ECO:0000313" key="1">
    <source>
        <dbReference type="EMBL" id="GMS78204.1"/>
    </source>
</evidence>
<accession>A0AAV5SDU5</accession>
<proteinExistence type="predicted"/>
<reference evidence="1" key="1">
    <citation type="submission" date="2023-10" db="EMBL/GenBank/DDBJ databases">
        <title>Genome assembly of Pristionchus species.</title>
        <authorList>
            <person name="Yoshida K."/>
            <person name="Sommer R.J."/>
        </authorList>
    </citation>
    <scope>NUCLEOTIDE SEQUENCE</scope>
    <source>
        <strain evidence="1">RS0144</strain>
    </source>
</reference>
<sequence length="237" mass="27168">RLKVKLLGGYRYSIMAAHGDSIYYGSNWKRKIYRAVFMAPDVIETYYLRDMIKGENLHQGGMCSLVSDGKLYVYRMCDDPFRDRKPVDIPVDTLKWLELKGLHGETAIFRKITNEPILPSVMNMGKKVVVLSCYRGTKRRFMEVLNSVNDMSEFYAPWGSPALVKRSYVYLTNGKSIFVIDPVTSKMLPPLHFWDVYCFHIAGINDGTLIGRGKCKKSGKYHLMTAQLPHEYTKGSI</sequence>
<keyword evidence="2" id="KW-1185">Reference proteome</keyword>
<evidence type="ECO:0008006" key="3">
    <source>
        <dbReference type="Google" id="ProtNLM"/>
    </source>
</evidence>
<feature type="non-terminal residue" evidence="1">
    <location>
        <position position="1"/>
    </location>
</feature>
<evidence type="ECO:0000313" key="2">
    <source>
        <dbReference type="Proteomes" id="UP001432027"/>
    </source>
</evidence>
<dbReference type="AlphaFoldDB" id="A0AAV5SDU5"/>
<name>A0AAV5SDU5_9BILA</name>
<organism evidence="1 2">
    <name type="scientific">Pristionchus entomophagus</name>
    <dbReference type="NCBI Taxonomy" id="358040"/>
    <lineage>
        <taxon>Eukaryota</taxon>
        <taxon>Metazoa</taxon>
        <taxon>Ecdysozoa</taxon>
        <taxon>Nematoda</taxon>
        <taxon>Chromadorea</taxon>
        <taxon>Rhabditida</taxon>
        <taxon>Rhabditina</taxon>
        <taxon>Diplogasteromorpha</taxon>
        <taxon>Diplogasteroidea</taxon>
        <taxon>Neodiplogasteridae</taxon>
        <taxon>Pristionchus</taxon>
    </lineage>
</organism>
<dbReference type="Proteomes" id="UP001432027">
    <property type="component" value="Unassembled WGS sequence"/>
</dbReference>
<gene>
    <name evidence="1" type="ORF">PENTCL1PPCAC_378</name>
</gene>
<protein>
    <recommendedName>
        <fullName evidence="3">CNH domain-containing protein</fullName>
    </recommendedName>
</protein>
<dbReference type="EMBL" id="BTSX01000001">
    <property type="protein sequence ID" value="GMS78204.1"/>
    <property type="molecule type" value="Genomic_DNA"/>
</dbReference>
<comment type="caution">
    <text evidence="1">The sequence shown here is derived from an EMBL/GenBank/DDBJ whole genome shotgun (WGS) entry which is preliminary data.</text>
</comment>